<evidence type="ECO:0000256" key="7">
    <source>
        <dbReference type="ARBA" id="ARBA00023136"/>
    </source>
</evidence>
<feature type="transmembrane region" description="Helical" evidence="8">
    <location>
        <begin position="274"/>
        <end position="301"/>
    </location>
</feature>
<dbReference type="Pfam" id="PF02028">
    <property type="entry name" value="BCCT"/>
    <property type="match status" value="1"/>
</dbReference>
<feature type="transmembrane region" description="Helical" evidence="8">
    <location>
        <begin position="64"/>
        <end position="83"/>
    </location>
</feature>
<evidence type="ECO:0000313" key="9">
    <source>
        <dbReference type="EMBL" id="AVM01084.1"/>
    </source>
</evidence>
<evidence type="ECO:0000256" key="5">
    <source>
        <dbReference type="ARBA" id="ARBA00022692"/>
    </source>
</evidence>
<name>A0A2S0KHD2_9ACTN</name>
<dbReference type="InterPro" id="IPR000060">
    <property type="entry name" value="BCCT_transptr"/>
</dbReference>
<dbReference type="InterPro" id="IPR018093">
    <property type="entry name" value="BCCT_CS"/>
</dbReference>
<feature type="transmembrane region" description="Helical" evidence="8">
    <location>
        <begin position="461"/>
        <end position="480"/>
    </location>
</feature>
<dbReference type="OrthoDB" id="9775735at2"/>
<evidence type="ECO:0000256" key="8">
    <source>
        <dbReference type="SAM" id="Phobius"/>
    </source>
</evidence>
<dbReference type="NCBIfam" id="TIGR00842">
    <property type="entry name" value="bcct"/>
    <property type="match status" value="1"/>
</dbReference>
<dbReference type="PANTHER" id="PTHR30047:SF7">
    <property type="entry name" value="HIGH-AFFINITY CHOLINE TRANSPORT PROTEIN"/>
    <property type="match status" value="1"/>
</dbReference>
<dbReference type="PANTHER" id="PTHR30047">
    <property type="entry name" value="HIGH-AFFINITY CHOLINE TRANSPORT PROTEIN-RELATED"/>
    <property type="match status" value="1"/>
</dbReference>
<dbReference type="Proteomes" id="UP000239814">
    <property type="component" value="Chromosome"/>
</dbReference>
<evidence type="ECO:0000256" key="4">
    <source>
        <dbReference type="ARBA" id="ARBA00022475"/>
    </source>
</evidence>
<keyword evidence="10" id="KW-1185">Reference proteome</keyword>
<dbReference type="KEGG" id="git:C6V83_13285"/>
<gene>
    <name evidence="9" type="ORF">C6V83_13285</name>
</gene>
<feature type="transmembrane region" description="Helical" evidence="8">
    <location>
        <begin position="359"/>
        <end position="377"/>
    </location>
</feature>
<dbReference type="NCBIfam" id="NF007399">
    <property type="entry name" value="PRK09928.1"/>
    <property type="match status" value="1"/>
</dbReference>
<proteinExistence type="inferred from homology"/>
<keyword evidence="7 8" id="KW-0472">Membrane</keyword>
<feature type="transmembrane region" description="Helical" evidence="8">
    <location>
        <begin position="25"/>
        <end position="44"/>
    </location>
</feature>
<feature type="transmembrane region" description="Helical" evidence="8">
    <location>
        <begin position="103"/>
        <end position="124"/>
    </location>
</feature>
<keyword evidence="6 8" id="KW-1133">Transmembrane helix</keyword>
<evidence type="ECO:0000256" key="3">
    <source>
        <dbReference type="ARBA" id="ARBA00022448"/>
    </source>
</evidence>
<feature type="transmembrane region" description="Helical" evidence="8">
    <location>
        <begin position="203"/>
        <end position="228"/>
    </location>
</feature>
<feature type="transmembrane region" description="Helical" evidence="8">
    <location>
        <begin position="152"/>
        <end position="175"/>
    </location>
</feature>
<organism evidence="9 10">
    <name type="scientific">Gordonia iterans</name>
    <dbReference type="NCBI Taxonomy" id="1004901"/>
    <lineage>
        <taxon>Bacteria</taxon>
        <taxon>Bacillati</taxon>
        <taxon>Actinomycetota</taxon>
        <taxon>Actinomycetes</taxon>
        <taxon>Mycobacteriales</taxon>
        <taxon>Gordoniaceae</taxon>
        <taxon>Gordonia</taxon>
    </lineage>
</organism>
<evidence type="ECO:0000256" key="6">
    <source>
        <dbReference type="ARBA" id="ARBA00022989"/>
    </source>
</evidence>
<dbReference type="PROSITE" id="PS01303">
    <property type="entry name" value="BCCT"/>
    <property type="match status" value="1"/>
</dbReference>
<dbReference type="RefSeq" id="WP_105942795.1">
    <property type="nucleotide sequence ID" value="NZ_CP027433.1"/>
</dbReference>
<dbReference type="AlphaFoldDB" id="A0A2S0KHD2"/>
<evidence type="ECO:0000256" key="2">
    <source>
        <dbReference type="ARBA" id="ARBA00005658"/>
    </source>
</evidence>
<reference evidence="9 10" key="1">
    <citation type="submission" date="2018-03" db="EMBL/GenBank/DDBJ databases">
        <title>Characteristics and genome of n-alkane degrading marine bacteria Gordonia iterans isolated from crude oil contaminated in Tae-an, South Korea.</title>
        <authorList>
            <person name="Lee S.-S."/>
            <person name="Kim H."/>
        </authorList>
    </citation>
    <scope>NUCLEOTIDE SEQUENCE [LARGE SCALE GENOMIC DNA]</scope>
    <source>
        <strain evidence="9 10">Co17</strain>
    </source>
</reference>
<feature type="transmembrane region" description="Helical" evidence="8">
    <location>
        <begin position="486"/>
        <end position="506"/>
    </location>
</feature>
<feature type="transmembrane region" description="Helical" evidence="8">
    <location>
        <begin position="240"/>
        <end position="262"/>
    </location>
</feature>
<keyword evidence="4" id="KW-1003">Cell membrane</keyword>
<comment type="similarity">
    <text evidence="2">Belongs to the BCCT transporter (TC 2.A.15) family.</text>
</comment>
<dbReference type="EMBL" id="CP027433">
    <property type="protein sequence ID" value="AVM01084.1"/>
    <property type="molecule type" value="Genomic_DNA"/>
</dbReference>
<accession>A0A2S0KHD2</accession>
<sequence length="693" mass="74979">MSAPTGPVESDFARARPSTPKLNRVVFYGSAVGTVAIALWAMIWPDNAAAVLGDVVGWISSWFGWFYVALAAFILVFVVCIALSRYGRTKIGPDHSTPEFSKISWASMLFAAGIGTDLMFFAVAEPVTQYMHPPSGAPETVAAAQQATAWTLFHYGIIGWGMYALMGMALGYFAYRRQLPLAIRSALYPLLGRRIHGPAGDAVDLAAVLGTIFGVATSLGIGVVMINVGLNVVFGIETGLPAQIVLIVVGVLVATVSAVSGVDKGIKLLSELNVLLAIALALWVLIAGKTEFLLNALVASIGDFVRLFPGMAMETFPWEDTGSWMSDWTLFFWAWWIAWASFVGMFLARISRGRTIREFVGGVLIIPFTYILMWIAIYGNAAIETIRDGDRAFGENTIDDPERGFYDLLAQYPAFSVVAVIATLTALLFYVTSADSAALVMANLTSRLDDPRQDAASSPRIFWALATGLLTVAVLSVGGIPALQSATVIMGLPFAFVMIAVMIGLLRSLREEGQRSDGVRAAMPRVLSSRAGADDRSWRERLSHALHFPSLAETDEFLSGPVTDALEEVACEYRESGFESTVETSVDPEDQAPCVTLTLTGGEEPGESPFVYSVHRAAVAIPVYAGRARRGDDYYGRLEVHLSNGGQGYDVMDYAESQLINDVIDQYERHLEFLRLSEASNGKRGDTPPAPPE</sequence>
<protein>
    <submittedName>
        <fullName evidence="9">High-affinity choline transporter BetT</fullName>
    </submittedName>
</protein>
<dbReference type="GO" id="GO:0022857">
    <property type="term" value="F:transmembrane transporter activity"/>
    <property type="evidence" value="ECO:0007669"/>
    <property type="project" value="InterPro"/>
</dbReference>
<comment type="subcellular location">
    <subcellularLocation>
        <location evidence="1">Cell membrane</location>
        <topology evidence="1">Multi-pass membrane protein</topology>
    </subcellularLocation>
</comment>
<dbReference type="GO" id="GO:0005886">
    <property type="term" value="C:plasma membrane"/>
    <property type="evidence" value="ECO:0007669"/>
    <property type="project" value="UniProtKB-SubCell"/>
</dbReference>
<keyword evidence="5 8" id="KW-0812">Transmembrane</keyword>
<feature type="transmembrane region" description="Helical" evidence="8">
    <location>
        <begin position="414"/>
        <end position="440"/>
    </location>
</feature>
<evidence type="ECO:0000256" key="1">
    <source>
        <dbReference type="ARBA" id="ARBA00004651"/>
    </source>
</evidence>
<feature type="transmembrane region" description="Helical" evidence="8">
    <location>
        <begin position="328"/>
        <end position="347"/>
    </location>
</feature>
<keyword evidence="3" id="KW-0813">Transport</keyword>
<evidence type="ECO:0000313" key="10">
    <source>
        <dbReference type="Proteomes" id="UP000239814"/>
    </source>
</evidence>